<dbReference type="RefSeq" id="WP_132091263.1">
    <property type="nucleotide sequence ID" value="NZ_JANKAQ010000008.1"/>
</dbReference>
<dbReference type="AlphaFoldDB" id="A0A4R2L9V1"/>
<comment type="caution">
    <text evidence="1">The sequence shown here is derived from an EMBL/GenBank/DDBJ whole genome shotgun (WGS) entry which is preliminary data.</text>
</comment>
<evidence type="ECO:0000313" key="2">
    <source>
        <dbReference type="Proteomes" id="UP000295711"/>
    </source>
</evidence>
<evidence type="ECO:0000313" key="1">
    <source>
        <dbReference type="EMBL" id="TCO84627.1"/>
    </source>
</evidence>
<proteinExistence type="predicted"/>
<keyword evidence="2" id="KW-1185">Reference proteome</keyword>
<sequence length="239" mass="27306">MDHGNLDKAMEIFTLLIVGEEVSSAQHVDLYEAYQNNSEVYDILMSILKKSNLSLYEFGSSLYVTAGDGNRVFGFTNDELKRVIGLRLNRELYLAYFIIYNIILLFYQDSGTFSYTDYVRCEEVITQTDSSMQKALKALHGQALNAVEENSFQTLASLWEDMPLVPSNEDMASLKAARGSKTGFVKLVFNFLVSQDLFFESQGRYYVKPRFRALAENYYEENRGRLYSIVTGGDRDASY</sequence>
<dbReference type="EMBL" id="SLXA01000006">
    <property type="protein sequence ID" value="TCO84627.1"/>
    <property type="molecule type" value="Genomic_DNA"/>
</dbReference>
<protein>
    <submittedName>
        <fullName evidence="1">Uncharacterized protein</fullName>
    </submittedName>
</protein>
<name>A0A4R2L9V1_9FIRM</name>
<dbReference type="OrthoDB" id="1894400at2"/>
<accession>A0A4R2L9V1</accession>
<dbReference type="InterPro" id="IPR045707">
    <property type="entry name" value="DUF6063"/>
</dbReference>
<reference evidence="1 2" key="1">
    <citation type="submission" date="2019-03" db="EMBL/GenBank/DDBJ databases">
        <title>Genomic Encyclopedia of Type Strains, Phase IV (KMG-IV): sequencing the most valuable type-strain genomes for metagenomic binning, comparative biology and taxonomic classification.</title>
        <authorList>
            <person name="Goeker M."/>
        </authorList>
    </citation>
    <scope>NUCLEOTIDE SEQUENCE [LARGE SCALE GENOMIC DNA]</scope>
    <source>
        <strain evidence="1 2">DSM 28559</strain>
    </source>
</reference>
<gene>
    <name evidence="1" type="ORF">EV212_10654</name>
</gene>
<dbReference type="Proteomes" id="UP000295711">
    <property type="component" value="Unassembled WGS sequence"/>
</dbReference>
<organism evidence="1 2">
    <name type="scientific">Frisingicoccus caecimuris</name>
    <dbReference type="NCBI Taxonomy" id="1796636"/>
    <lineage>
        <taxon>Bacteria</taxon>
        <taxon>Bacillati</taxon>
        <taxon>Bacillota</taxon>
        <taxon>Clostridia</taxon>
        <taxon>Lachnospirales</taxon>
        <taxon>Lachnospiraceae</taxon>
        <taxon>Frisingicoccus</taxon>
    </lineage>
</organism>
<dbReference type="Pfam" id="PF19539">
    <property type="entry name" value="DUF6063"/>
    <property type="match status" value="1"/>
</dbReference>